<accession>A0A7M7M975</accession>
<dbReference type="EnsemblMetazoa" id="XM_022803385">
    <property type="protein sequence ID" value="XP_022659120"/>
    <property type="gene ID" value="LOC111249478"/>
</dbReference>
<dbReference type="RefSeq" id="XP_022659121.1">
    <property type="nucleotide sequence ID" value="XM_022803386.1"/>
</dbReference>
<dbReference type="RefSeq" id="XP_022659123.1">
    <property type="nucleotide sequence ID" value="XM_022803388.1"/>
</dbReference>
<dbReference type="Proteomes" id="UP000594260">
    <property type="component" value="Unplaced"/>
</dbReference>
<name>A0A7M7M975_VARDE</name>
<proteinExistence type="predicted"/>
<evidence type="ECO:0000313" key="2">
    <source>
        <dbReference type="Proteomes" id="UP000594260"/>
    </source>
</evidence>
<dbReference type="EnsemblMetazoa" id="XM_022803387">
    <property type="protein sequence ID" value="XP_022659122"/>
    <property type="gene ID" value="LOC111249478"/>
</dbReference>
<dbReference type="RefSeq" id="XP_022659119.1">
    <property type="nucleotide sequence ID" value="XM_022803384.1"/>
</dbReference>
<reference evidence="1" key="1">
    <citation type="submission" date="2021-01" db="UniProtKB">
        <authorList>
            <consortium name="EnsemblMetazoa"/>
        </authorList>
    </citation>
    <scope>IDENTIFICATION</scope>
</reference>
<dbReference type="GeneID" id="111249478"/>
<evidence type="ECO:0000313" key="1">
    <source>
        <dbReference type="EnsemblMetazoa" id="XP_022659123"/>
    </source>
</evidence>
<dbReference type="InParanoid" id="A0A7M7M975"/>
<keyword evidence="2" id="KW-1185">Reference proteome</keyword>
<protein>
    <submittedName>
        <fullName evidence="1">Uncharacterized protein</fullName>
    </submittedName>
</protein>
<dbReference type="EnsemblMetazoa" id="XM_022803384">
    <property type="protein sequence ID" value="XP_022659119"/>
    <property type="gene ID" value="LOC111249478"/>
</dbReference>
<dbReference type="RefSeq" id="XP_022659122.1">
    <property type="nucleotide sequence ID" value="XM_022803387.1"/>
</dbReference>
<sequence>MAMSPNSTDDQLQNRTDTGHSIEELFFSASSDLGSDIDDELFFEAETDLVQSLEQVLETEVLLRAAHIGEDDGEVCLGGAPRDCKLEKDPDLESPLSSVDNFPSVSDSGYLADSDSSIRTSAVGSSTDFPDAGGDTGVLASVTQLETISEETGFDDGVGLLNQDERRLDQDSFQSVSKTTVRLNKRSVVRTLEGSSSVELSSRLWIAPLTGSEADRSITLTSSSNASEQNEVLASASDQMKLDDSLTQRVTRNSAGHLALTEQSDARYSRNPSPYRRISEQLSTDSDSETYSLTCM</sequence>
<dbReference type="AlphaFoldDB" id="A0A7M7M975"/>
<dbReference type="RefSeq" id="XP_022659120.1">
    <property type="nucleotide sequence ID" value="XM_022803385.1"/>
</dbReference>
<organism evidence="1 2">
    <name type="scientific">Varroa destructor</name>
    <name type="common">Honeybee mite</name>
    <dbReference type="NCBI Taxonomy" id="109461"/>
    <lineage>
        <taxon>Eukaryota</taxon>
        <taxon>Metazoa</taxon>
        <taxon>Ecdysozoa</taxon>
        <taxon>Arthropoda</taxon>
        <taxon>Chelicerata</taxon>
        <taxon>Arachnida</taxon>
        <taxon>Acari</taxon>
        <taxon>Parasitiformes</taxon>
        <taxon>Mesostigmata</taxon>
        <taxon>Gamasina</taxon>
        <taxon>Dermanyssoidea</taxon>
        <taxon>Varroidae</taxon>
        <taxon>Varroa</taxon>
    </lineage>
</organism>
<dbReference type="EnsemblMetazoa" id="XM_022803386">
    <property type="protein sequence ID" value="XP_022659121"/>
    <property type="gene ID" value="LOC111249478"/>
</dbReference>
<dbReference type="EnsemblMetazoa" id="XM_022803388">
    <property type="protein sequence ID" value="XP_022659123"/>
    <property type="gene ID" value="LOC111249478"/>
</dbReference>
<dbReference type="KEGG" id="vde:111249478"/>